<accession>A0A1C7N313</accession>
<organism evidence="1 2">
    <name type="scientific">Choanephora cucurbitarum</name>
    <dbReference type="NCBI Taxonomy" id="101091"/>
    <lineage>
        <taxon>Eukaryota</taxon>
        <taxon>Fungi</taxon>
        <taxon>Fungi incertae sedis</taxon>
        <taxon>Mucoromycota</taxon>
        <taxon>Mucoromycotina</taxon>
        <taxon>Mucoromycetes</taxon>
        <taxon>Mucorales</taxon>
        <taxon>Mucorineae</taxon>
        <taxon>Choanephoraceae</taxon>
        <taxon>Choanephoroideae</taxon>
        <taxon>Choanephora</taxon>
    </lineage>
</organism>
<proteinExistence type="predicted"/>
<sequence>MIEFGSRLLLTITTITKDNFQLQMQFFYKAIDPKLRSSVMHSRLKTLHEAINIAIEAERNIRNSMPAGPVVPKPLGENTWA</sequence>
<dbReference type="EMBL" id="LUGH01001076">
    <property type="protein sequence ID" value="OBZ81734.1"/>
    <property type="molecule type" value="Genomic_DNA"/>
</dbReference>
<name>A0A1C7N313_9FUNG</name>
<reference evidence="1 2" key="1">
    <citation type="submission" date="2016-03" db="EMBL/GenBank/DDBJ databases">
        <title>Choanephora cucurbitarum.</title>
        <authorList>
            <person name="Min B."/>
            <person name="Park H."/>
            <person name="Park J.-H."/>
            <person name="Shin H.-D."/>
            <person name="Choi I.-G."/>
        </authorList>
    </citation>
    <scope>NUCLEOTIDE SEQUENCE [LARGE SCALE GENOMIC DNA]</scope>
    <source>
        <strain evidence="1 2">KUS-F28377</strain>
    </source>
</reference>
<comment type="caution">
    <text evidence="1">The sequence shown here is derived from an EMBL/GenBank/DDBJ whole genome shotgun (WGS) entry which is preliminary data.</text>
</comment>
<keyword evidence="2" id="KW-1185">Reference proteome</keyword>
<evidence type="ECO:0000313" key="1">
    <source>
        <dbReference type="EMBL" id="OBZ81734.1"/>
    </source>
</evidence>
<gene>
    <name evidence="1" type="ORF">A0J61_10217</name>
</gene>
<dbReference type="Proteomes" id="UP000093000">
    <property type="component" value="Unassembled WGS sequence"/>
</dbReference>
<dbReference type="OrthoDB" id="2290181at2759"/>
<dbReference type="InParanoid" id="A0A1C7N313"/>
<dbReference type="AlphaFoldDB" id="A0A1C7N313"/>
<evidence type="ECO:0000313" key="2">
    <source>
        <dbReference type="Proteomes" id="UP000093000"/>
    </source>
</evidence>
<protein>
    <submittedName>
        <fullName evidence="1">Uncharacterized protein</fullName>
    </submittedName>
</protein>